<dbReference type="InterPro" id="IPR011055">
    <property type="entry name" value="Dup_hybrid_motif"/>
</dbReference>
<dbReference type="EMBL" id="ADGP01000009">
    <property type="protein sequence ID" value="EFD94572.1"/>
    <property type="molecule type" value="Genomic_DNA"/>
</dbReference>
<keyword evidence="1" id="KW-0472">Membrane</keyword>
<feature type="transmembrane region" description="Helical" evidence="1">
    <location>
        <begin position="35"/>
        <end position="59"/>
    </location>
</feature>
<name>D3LTN3_9FIRM</name>
<proteinExistence type="predicted"/>
<dbReference type="MEROPS" id="M23.011"/>
<keyword evidence="1" id="KW-0812">Transmembrane</keyword>
<dbReference type="SUPFAM" id="SSF51261">
    <property type="entry name" value="Duplicated hybrid motif"/>
    <property type="match status" value="1"/>
</dbReference>
<feature type="domain" description="M23ase beta-sheet core" evidence="2">
    <location>
        <begin position="209"/>
        <end position="303"/>
    </location>
</feature>
<evidence type="ECO:0000313" key="3">
    <source>
        <dbReference type="EMBL" id="EFD94572.1"/>
    </source>
</evidence>
<dbReference type="InterPro" id="IPR050570">
    <property type="entry name" value="Cell_wall_metabolism_enzyme"/>
</dbReference>
<dbReference type="OrthoDB" id="9809488at2"/>
<dbReference type="FunFam" id="2.70.70.10:FF:000006">
    <property type="entry name" value="M23 family peptidase"/>
    <property type="match status" value="1"/>
</dbReference>
<dbReference type="GO" id="GO:0004222">
    <property type="term" value="F:metalloendopeptidase activity"/>
    <property type="evidence" value="ECO:0007669"/>
    <property type="project" value="TreeGrafter"/>
</dbReference>
<evidence type="ECO:0000259" key="2">
    <source>
        <dbReference type="Pfam" id="PF01551"/>
    </source>
</evidence>
<dbReference type="PANTHER" id="PTHR21666">
    <property type="entry name" value="PEPTIDASE-RELATED"/>
    <property type="match status" value="1"/>
</dbReference>
<dbReference type="CDD" id="cd12797">
    <property type="entry name" value="M23_peptidase"/>
    <property type="match status" value="1"/>
</dbReference>
<dbReference type="Gene3D" id="2.70.70.10">
    <property type="entry name" value="Glucose Permease (Domain IIA)"/>
    <property type="match status" value="1"/>
</dbReference>
<dbReference type="Pfam" id="PF01551">
    <property type="entry name" value="Peptidase_M23"/>
    <property type="match status" value="1"/>
</dbReference>
<dbReference type="STRING" id="699218.HMPREF0889_0649"/>
<keyword evidence="1" id="KW-1133">Transmembrane helix</keyword>
<dbReference type="eggNOG" id="COG0739">
    <property type="taxonomic scope" value="Bacteria"/>
</dbReference>
<dbReference type="AlphaFoldDB" id="D3LTN3"/>
<dbReference type="InterPro" id="IPR016047">
    <property type="entry name" value="M23ase_b-sheet_dom"/>
</dbReference>
<dbReference type="Proteomes" id="UP000003242">
    <property type="component" value="Unassembled WGS sequence"/>
</dbReference>
<sequence>MREDKGLRQAVRRFLLLYRQGETAQGTLSPRLIRLYIRVLMGSAAFIVVVLGICIYQFLALQQARQDLELAGQQRELVTQRLDGLQKKMQTMDALSRELRQMAKGQGGDALPKIDGSRTEKNRAATIRSDTSYNELAPAAGRLEIHMNARIIEFIALKKVFAAGVGGAATAPSYSVYKDCTVPSLWPVKGPVTSPFGPRICPTAGASSFHEGVDIGVPVGTPVHAAATGNITVAAWIAGYGNLVEIAHGQGYSTRYAHNSLLLVVAGQHVQAGDIIALSGNTGRTTGPHVHYEVRIQGKPVDPMLFLP</sequence>
<dbReference type="PANTHER" id="PTHR21666:SF270">
    <property type="entry name" value="MUREIN HYDROLASE ACTIVATOR ENVC"/>
    <property type="match status" value="1"/>
</dbReference>
<gene>
    <name evidence="3" type="ORF">HMPREF0889_0649</name>
</gene>
<comment type="caution">
    <text evidence="3">The sequence shown here is derived from an EMBL/GenBank/DDBJ whole genome shotgun (WGS) entry which is preliminary data.</text>
</comment>
<organism evidence="3 4">
    <name type="scientific">Megasphaera lornae</name>
    <dbReference type="NCBI Taxonomy" id="1000568"/>
    <lineage>
        <taxon>Bacteria</taxon>
        <taxon>Bacillati</taxon>
        <taxon>Bacillota</taxon>
        <taxon>Negativicutes</taxon>
        <taxon>Veillonellales</taxon>
        <taxon>Veillonellaceae</taxon>
        <taxon>Megasphaera</taxon>
    </lineage>
</organism>
<reference evidence="4" key="1">
    <citation type="submission" date="2009-12" db="EMBL/GenBank/DDBJ databases">
        <title>Sequence of Clostridiales genomosp. BVAB3 str. UPII9-5.</title>
        <authorList>
            <person name="Madupu R."/>
            <person name="Durkin A.S."/>
            <person name="Torralba M."/>
            <person name="Methe B."/>
            <person name="Sutton G.G."/>
            <person name="Strausberg R.L."/>
            <person name="Nelson K.E."/>
        </authorList>
    </citation>
    <scope>NUCLEOTIDE SEQUENCE [LARGE SCALE GENOMIC DNA]</scope>
    <source>
        <strain evidence="4">28L</strain>
    </source>
</reference>
<evidence type="ECO:0000313" key="4">
    <source>
        <dbReference type="Proteomes" id="UP000003242"/>
    </source>
</evidence>
<accession>D3LTN3</accession>
<protein>
    <submittedName>
        <fullName evidence="3">Peptidase, M23 family</fullName>
    </submittedName>
</protein>
<evidence type="ECO:0000256" key="1">
    <source>
        <dbReference type="SAM" id="Phobius"/>
    </source>
</evidence>
<dbReference type="RefSeq" id="WP_009369566.1">
    <property type="nucleotide sequence ID" value="NZ_ADGP01000009.1"/>
</dbReference>